<organism evidence="7 8">
    <name type="scientific">Neoaquamicrobium microcysteis</name>
    <dbReference type="NCBI Taxonomy" id="2682781"/>
    <lineage>
        <taxon>Bacteria</taxon>
        <taxon>Pseudomonadati</taxon>
        <taxon>Pseudomonadota</taxon>
        <taxon>Alphaproteobacteria</taxon>
        <taxon>Hyphomicrobiales</taxon>
        <taxon>Phyllobacteriaceae</taxon>
        <taxon>Neoaquamicrobium</taxon>
    </lineage>
</organism>
<gene>
    <name evidence="7" type="ORF">FY036_00770</name>
</gene>
<dbReference type="EMBL" id="VSZS01000045">
    <property type="protein sequence ID" value="TYR36442.1"/>
    <property type="molecule type" value="Genomic_DNA"/>
</dbReference>
<evidence type="ECO:0000256" key="4">
    <source>
        <dbReference type="ARBA" id="ARBA00022989"/>
    </source>
</evidence>
<dbReference type="AlphaFoldDB" id="A0A5D4H820"/>
<comment type="caution">
    <text evidence="7">The sequence shown here is derived from an EMBL/GenBank/DDBJ whole genome shotgun (WGS) entry which is preliminary data.</text>
</comment>
<reference evidence="7 8" key="1">
    <citation type="submission" date="2019-08" db="EMBL/GenBank/DDBJ databases">
        <authorList>
            <person name="Seo Y.L."/>
        </authorList>
    </citation>
    <scope>NUCLEOTIDE SEQUENCE [LARGE SCALE GENOMIC DNA]</scope>
    <source>
        <strain evidence="7 8">MaA-C15</strain>
    </source>
</reference>
<feature type="transmembrane region" description="Helical" evidence="6">
    <location>
        <begin position="310"/>
        <end position="343"/>
    </location>
</feature>
<reference evidence="7 8" key="2">
    <citation type="submission" date="2019-09" db="EMBL/GenBank/DDBJ databases">
        <title>Mesorhizobium sp. MaA-C15 isolated from Microcystis aeruginosa.</title>
        <authorList>
            <person name="Jeong S.E."/>
            <person name="Jin H.M."/>
            <person name="Jeon C.O."/>
        </authorList>
    </citation>
    <scope>NUCLEOTIDE SEQUENCE [LARGE SCALE GENOMIC DNA]</scope>
    <source>
        <strain evidence="7 8">MaA-C15</strain>
    </source>
</reference>
<feature type="transmembrane region" description="Helical" evidence="6">
    <location>
        <begin position="239"/>
        <end position="261"/>
    </location>
</feature>
<feature type="transmembrane region" description="Helical" evidence="6">
    <location>
        <begin position="33"/>
        <end position="51"/>
    </location>
</feature>
<protein>
    <submittedName>
        <fullName evidence="7">AI-2E family transporter</fullName>
    </submittedName>
</protein>
<evidence type="ECO:0000313" key="8">
    <source>
        <dbReference type="Proteomes" id="UP000323258"/>
    </source>
</evidence>
<feature type="transmembrane region" description="Helical" evidence="6">
    <location>
        <begin position="214"/>
        <end position="233"/>
    </location>
</feature>
<proteinExistence type="inferred from homology"/>
<evidence type="ECO:0000256" key="5">
    <source>
        <dbReference type="ARBA" id="ARBA00023136"/>
    </source>
</evidence>
<dbReference type="Proteomes" id="UP000323258">
    <property type="component" value="Unassembled WGS sequence"/>
</dbReference>
<accession>A0A5D4H820</accession>
<comment type="subcellular location">
    <subcellularLocation>
        <location evidence="1">Membrane</location>
        <topology evidence="1">Multi-pass membrane protein</topology>
    </subcellularLocation>
</comment>
<evidence type="ECO:0000256" key="1">
    <source>
        <dbReference type="ARBA" id="ARBA00004141"/>
    </source>
</evidence>
<dbReference type="Pfam" id="PF01594">
    <property type="entry name" value="AI-2E_transport"/>
    <property type="match status" value="1"/>
</dbReference>
<evidence type="ECO:0000256" key="6">
    <source>
        <dbReference type="SAM" id="Phobius"/>
    </source>
</evidence>
<feature type="transmembrane region" description="Helical" evidence="6">
    <location>
        <begin position="273"/>
        <end position="290"/>
    </location>
</feature>
<sequence>MSTPAVQRTSFIAVVVITSVAFAWLLWPFYGALLWAIILAILFNPLHRVLLRRLGGRRNLAAGISLLACVFIVIIPGSIVIAAFAQEAAALYERVGQSNFDLAKGLEAIRASLPAFVGDALSSFNVESLQDVQERLTSFLAQAAQVVASRALSIGQGTAQFFVSVGVMLYVLFFLFRDGPQLAVTIRRASPLSAHHTDYILGKFSAVVKATVKGNVIIAAIQGTIGGITFWALGIEAALLWGVLMAILSLLPAVGAFLVWGPAAAYLMLSGQYTKGFILIAVGALVISMIDNLLRPPLVGAGTRLPDYVILVSTLGGLALFGLNGFVIGPLIAALFVAVWSLFVQDQSRATMAKAATNAEPIDPR</sequence>
<feature type="transmembrane region" description="Helical" evidence="6">
    <location>
        <begin position="63"/>
        <end position="85"/>
    </location>
</feature>
<dbReference type="RefSeq" id="WP_148912818.1">
    <property type="nucleotide sequence ID" value="NZ_VSZS01000045.1"/>
</dbReference>
<keyword evidence="5 6" id="KW-0472">Membrane</keyword>
<dbReference type="PANTHER" id="PTHR21716:SF4">
    <property type="entry name" value="TRANSMEMBRANE PROTEIN 245"/>
    <property type="match status" value="1"/>
</dbReference>
<dbReference type="GO" id="GO:0016020">
    <property type="term" value="C:membrane"/>
    <property type="evidence" value="ECO:0007669"/>
    <property type="project" value="UniProtKB-SubCell"/>
</dbReference>
<evidence type="ECO:0000313" key="7">
    <source>
        <dbReference type="EMBL" id="TYR36442.1"/>
    </source>
</evidence>
<dbReference type="OrthoDB" id="106838at2"/>
<evidence type="ECO:0000256" key="3">
    <source>
        <dbReference type="ARBA" id="ARBA00022692"/>
    </source>
</evidence>
<dbReference type="PANTHER" id="PTHR21716">
    <property type="entry name" value="TRANSMEMBRANE PROTEIN"/>
    <property type="match status" value="1"/>
</dbReference>
<keyword evidence="3 6" id="KW-0812">Transmembrane</keyword>
<keyword evidence="8" id="KW-1185">Reference proteome</keyword>
<comment type="similarity">
    <text evidence="2">Belongs to the autoinducer-2 exporter (AI-2E) (TC 2.A.86) family.</text>
</comment>
<feature type="transmembrane region" description="Helical" evidence="6">
    <location>
        <begin position="9"/>
        <end position="27"/>
    </location>
</feature>
<name>A0A5D4H820_9HYPH</name>
<keyword evidence="4 6" id="KW-1133">Transmembrane helix</keyword>
<evidence type="ECO:0000256" key="2">
    <source>
        <dbReference type="ARBA" id="ARBA00009773"/>
    </source>
</evidence>
<feature type="transmembrane region" description="Helical" evidence="6">
    <location>
        <begin position="159"/>
        <end position="176"/>
    </location>
</feature>
<dbReference type="InterPro" id="IPR002549">
    <property type="entry name" value="AI-2E-like"/>
</dbReference>